<accession>A0AAV7FSQ1</accession>
<comment type="caution">
    <text evidence="5">The sequence shown here is derived from an EMBL/GenBank/DDBJ whole genome shotgun (WGS) entry which is preliminary data.</text>
</comment>
<dbReference type="InterPro" id="IPR038584">
    <property type="entry name" value="Ribosomal_bL33_sf"/>
</dbReference>
<dbReference type="GO" id="GO:1990904">
    <property type="term" value="C:ribonucleoprotein complex"/>
    <property type="evidence" value="ECO:0007669"/>
    <property type="project" value="UniProtKB-KW"/>
</dbReference>
<proteinExistence type="inferred from homology"/>
<dbReference type="Gene3D" id="2.20.28.120">
    <property type="entry name" value="Ribosomal protein L33"/>
    <property type="match status" value="1"/>
</dbReference>
<dbReference type="NCBIfam" id="TIGR01023">
    <property type="entry name" value="rpmG_bact"/>
    <property type="match status" value="1"/>
</dbReference>
<evidence type="ECO:0000256" key="1">
    <source>
        <dbReference type="ARBA" id="ARBA00007596"/>
    </source>
</evidence>
<dbReference type="InterPro" id="IPR011332">
    <property type="entry name" value="Ribosomal_zn-bd"/>
</dbReference>
<evidence type="ECO:0000256" key="2">
    <source>
        <dbReference type="ARBA" id="ARBA00022980"/>
    </source>
</evidence>
<dbReference type="GO" id="GO:0005737">
    <property type="term" value="C:cytoplasm"/>
    <property type="evidence" value="ECO:0007669"/>
    <property type="project" value="UniProtKB-ARBA"/>
</dbReference>
<name>A0AAV7FSQ1_DENCH</name>
<evidence type="ECO:0000313" key="5">
    <source>
        <dbReference type="EMBL" id="KAH0446981.1"/>
    </source>
</evidence>
<dbReference type="InterPro" id="IPR001705">
    <property type="entry name" value="Ribosomal_bL33"/>
</dbReference>
<dbReference type="GO" id="GO:0006412">
    <property type="term" value="P:translation"/>
    <property type="evidence" value="ECO:0007669"/>
    <property type="project" value="InterPro"/>
</dbReference>
<dbReference type="SUPFAM" id="SSF57829">
    <property type="entry name" value="Zn-binding ribosomal proteins"/>
    <property type="match status" value="1"/>
</dbReference>
<dbReference type="GO" id="GO:0005840">
    <property type="term" value="C:ribosome"/>
    <property type="evidence" value="ECO:0007669"/>
    <property type="project" value="UniProtKB-KW"/>
</dbReference>
<keyword evidence="3" id="KW-0687">Ribonucleoprotein</keyword>
<dbReference type="PANTHER" id="PTHR43168">
    <property type="entry name" value="50S RIBOSOMAL PROTEIN L33, CHLOROPLASTIC"/>
    <property type="match status" value="1"/>
</dbReference>
<evidence type="ECO:0000313" key="6">
    <source>
        <dbReference type="Proteomes" id="UP000775213"/>
    </source>
</evidence>
<keyword evidence="2" id="KW-0689">Ribosomal protein</keyword>
<dbReference type="PANTHER" id="PTHR43168:SF2">
    <property type="entry name" value="LARGE RIBOSOMAL SUBUNIT PROTEIN BL33C"/>
    <property type="match status" value="1"/>
</dbReference>
<organism evidence="5 6">
    <name type="scientific">Dendrobium chrysotoxum</name>
    <name type="common">Orchid</name>
    <dbReference type="NCBI Taxonomy" id="161865"/>
    <lineage>
        <taxon>Eukaryota</taxon>
        <taxon>Viridiplantae</taxon>
        <taxon>Streptophyta</taxon>
        <taxon>Embryophyta</taxon>
        <taxon>Tracheophyta</taxon>
        <taxon>Spermatophyta</taxon>
        <taxon>Magnoliopsida</taxon>
        <taxon>Liliopsida</taxon>
        <taxon>Asparagales</taxon>
        <taxon>Orchidaceae</taxon>
        <taxon>Epidendroideae</taxon>
        <taxon>Malaxideae</taxon>
        <taxon>Dendrobiinae</taxon>
        <taxon>Dendrobium</taxon>
    </lineage>
</organism>
<evidence type="ECO:0000256" key="4">
    <source>
        <dbReference type="ARBA" id="ARBA00035429"/>
    </source>
</evidence>
<evidence type="ECO:0000256" key="3">
    <source>
        <dbReference type="ARBA" id="ARBA00023274"/>
    </source>
</evidence>
<dbReference type="EMBL" id="JAGFBR010000132">
    <property type="protein sequence ID" value="KAH0446981.1"/>
    <property type="molecule type" value="Genomic_DNA"/>
</dbReference>
<protein>
    <recommendedName>
        <fullName evidence="4">50S ribosomal protein L33, chloroplastic</fullName>
    </recommendedName>
</protein>
<dbReference type="AlphaFoldDB" id="A0AAV7FSQ1"/>
<reference evidence="5 6" key="1">
    <citation type="journal article" date="2021" name="Hortic Res">
        <title>Chromosome-scale assembly of the Dendrobium chrysotoxum genome enhances the understanding of orchid evolution.</title>
        <authorList>
            <person name="Zhang Y."/>
            <person name="Zhang G.Q."/>
            <person name="Zhang D."/>
            <person name="Liu X.D."/>
            <person name="Xu X.Y."/>
            <person name="Sun W.H."/>
            <person name="Yu X."/>
            <person name="Zhu X."/>
            <person name="Wang Z.W."/>
            <person name="Zhao X."/>
            <person name="Zhong W.Y."/>
            <person name="Chen H."/>
            <person name="Yin W.L."/>
            <person name="Huang T."/>
            <person name="Niu S.C."/>
            <person name="Liu Z.J."/>
        </authorList>
    </citation>
    <scope>NUCLEOTIDE SEQUENCE [LARGE SCALE GENOMIC DNA]</scope>
    <source>
        <strain evidence="5">Lindl</strain>
    </source>
</reference>
<comment type="similarity">
    <text evidence="1">Belongs to the bacterial ribosomal protein bL33 family.</text>
</comment>
<gene>
    <name evidence="5" type="ORF">IEQ34_024189</name>
</gene>
<keyword evidence="6" id="KW-1185">Reference proteome</keyword>
<sequence length="120" mass="14122">MKRRFMAKGKDIRILVILECTCCVRKGVNKESPGISRYITQKNRHNTPNRLEFRKILSLLSKVYDSWWKERNRWNGMRGINKQGISKPWINPNNLFVNPSDLFVGVYPQLDRGIESIIET</sequence>
<dbReference type="Pfam" id="PF00471">
    <property type="entry name" value="Ribosomal_L33"/>
    <property type="match status" value="1"/>
</dbReference>
<dbReference type="Proteomes" id="UP000775213">
    <property type="component" value="Unassembled WGS sequence"/>
</dbReference>
<dbReference type="GO" id="GO:0003735">
    <property type="term" value="F:structural constituent of ribosome"/>
    <property type="evidence" value="ECO:0007669"/>
    <property type="project" value="InterPro"/>
</dbReference>